<reference evidence="2 3" key="1">
    <citation type="submission" date="2020-09" db="EMBL/GenBank/DDBJ databases">
        <title>Genome seq and assembly of Chryseobacterium sp.</title>
        <authorList>
            <person name="Chhetri G."/>
        </authorList>
    </citation>
    <scope>NUCLEOTIDE SEQUENCE [LARGE SCALE GENOMIC DNA]</scope>
    <source>
        <strain evidence="2 3">GCR10</strain>
    </source>
</reference>
<keyword evidence="3" id="KW-1185">Reference proteome</keyword>
<dbReference type="EMBL" id="JACYFS010000001">
    <property type="protein sequence ID" value="MBD8080986.1"/>
    <property type="molecule type" value="Genomic_DNA"/>
</dbReference>
<protein>
    <submittedName>
        <fullName evidence="2">Type II toxin-antitoxin system RelE/ParE family toxin</fullName>
    </submittedName>
</protein>
<evidence type="ECO:0000313" key="3">
    <source>
        <dbReference type="Proteomes" id="UP000637299"/>
    </source>
</evidence>
<sequence>MGYKAIISPVAKFNVREAVAYYKKVASLKVAQNFVKDYELTLQTILRSPFFKIYYKDFRGLPFKKYPYVIFYQIDEEQKLIYVKGVFHGRQNTYKRPV</sequence>
<dbReference type="Proteomes" id="UP000637299">
    <property type="component" value="Unassembled WGS sequence"/>
</dbReference>
<accession>A0ABR8Z6S5</accession>
<proteinExistence type="predicted"/>
<evidence type="ECO:0000256" key="1">
    <source>
        <dbReference type="ARBA" id="ARBA00022649"/>
    </source>
</evidence>
<dbReference type="InterPro" id="IPR035093">
    <property type="entry name" value="RelE/ParE_toxin_dom_sf"/>
</dbReference>
<gene>
    <name evidence="2" type="ORF">IC610_00960</name>
</gene>
<dbReference type="RefSeq" id="WP_191734808.1">
    <property type="nucleotide sequence ID" value="NZ_JACYFS010000001.1"/>
</dbReference>
<dbReference type="Pfam" id="PF05016">
    <property type="entry name" value="ParE_toxin"/>
    <property type="match status" value="1"/>
</dbReference>
<organism evidence="2 3">
    <name type="scientific">Chryseobacterium caseinilyticum</name>
    <dbReference type="NCBI Taxonomy" id="2771428"/>
    <lineage>
        <taxon>Bacteria</taxon>
        <taxon>Pseudomonadati</taxon>
        <taxon>Bacteroidota</taxon>
        <taxon>Flavobacteriia</taxon>
        <taxon>Flavobacteriales</taxon>
        <taxon>Weeksellaceae</taxon>
        <taxon>Chryseobacterium group</taxon>
        <taxon>Chryseobacterium</taxon>
    </lineage>
</organism>
<evidence type="ECO:0000313" key="2">
    <source>
        <dbReference type="EMBL" id="MBD8080986.1"/>
    </source>
</evidence>
<keyword evidence="1" id="KW-1277">Toxin-antitoxin system</keyword>
<name>A0ABR8Z6S5_9FLAO</name>
<dbReference type="Gene3D" id="3.30.2310.20">
    <property type="entry name" value="RelE-like"/>
    <property type="match status" value="1"/>
</dbReference>
<comment type="caution">
    <text evidence="2">The sequence shown here is derived from an EMBL/GenBank/DDBJ whole genome shotgun (WGS) entry which is preliminary data.</text>
</comment>
<dbReference type="InterPro" id="IPR007712">
    <property type="entry name" value="RelE/ParE_toxin"/>
</dbReference>